<evidence type="ECO:0000256" key="5">
    <source>
        <dbReference type="ARBA" id="ARBA00023237"/>
    </source>
</evidence>
<dbReference type="Proteomes" id="UP001302374">
    <property type="component" value="Chromosome"/>
</dbReference>
<evidence type="ECO:0000313" key="10">
    <source>
        <dbReference type="Proteomes" id="UP000576368"/>
    </source>
</evidence>
<name>A0A7X6BM05_9BACT</name>
<dbReference type="GO" id="GO:0009279">
    <property type="term" value="C:cell outer membrane"/>
    <property type="evidence" value="ECO:0007669"/>
    <property type="project" value="UniProtKB-SubCell"/>
</dbReference>
<evidence type="ECO:0000313" key="8">
    <source>
        <dbReference type="EMBL" id="NJC20053.1"/>
    </source>
</evidence>
<evidence type="ECO:0000256" key="4">
    <source>
        <dbReference type="ARBA" id="ARBA00023136"/>
    </source>
</evidence>
<keyword evidence="4" id="KW-0472">Membrane</keyword>
<evidence type="ECO:0000259" key="7">
    <source>
        <dbReference type="Pfam" id="PF14322"/>
    </source>
</evidence>
<protein>
    <submittedName>
        <fullName evidence="9">RagB/SusD family nutrient uptake outer membrane protein</fullName>
    </submittedName>
</protein>
<feature type="domain" description="RagB/SusD" evidence="6">
    <location>
        <begin position="351"/>
        <end position="478"/>
    </location>
</feature>
<dbReference type="InterPro" id="IPR011990">
    <property type="entry name" value="TPR-like_helical_dom_sf"/>
</dbReference>
<sequence length="479" mass="54459">MEKKICVILLGLVLFLIGCSDFTEIDPKGKNILNRVEELDLLLNYNYSLYAPEASYFVNDCYVQLTNIPALLNETIKTNKYAYFTWDESVDRVALTESDRKYTSLYEMIGKVANPVLLNVDEASGDRGVADRLKAEALVLRAWCHYLLVNFYAKAYDPATAVHDEGIVYSKESDPIATPNKKLSVAAVYELILKDLDAAFELESLSALPEKMRIGLPFAYAVKAKVLMSMRDYDGAYAAAGESLKLKSTIDDYNQLLAPETMSGSGMIELTRPLLTLEEELFETPSRLIYEAWTPELWEAFEENSVFKNYIMTDVRLRGYPVMGNTFYGLNIACSYSLNVYYSSMGLSTVDMYLVRAECEIRKGKIDEAMDMLNLIREKRILTGKYVAKEAVSEADAFVLLKNISRTENFATVKTYINLKRWNTEEAYKETLHRKVEYTKDGQDVVKEYSLSPDSPLWVFPFPQNATNFNPNLTQNYGL</sequence>
<evidence type="ECO:0000313" key="9">
    <source>
        <dbReference type="EMBL" id="WOF12318.1"/>
    </source>
</evidence>
<dbReference type="EMBL" id="CP043839">
    <property type="protein sequence ID" value="WOF12318.1"/>
    <property type="molecule type" value="Genomic_DNA"/>
</dbReference>
<organism evidence="8 10">
    <name type="scientific">Butyricimonas paravirosa</name>
    <dbReference type="NCBI Taxonomy" id="1472417"/>
    <lineage>
        <taxon>Bacteria</taxon>
        <taxon>Pseudomonadati</taxon>
        <taxon>Bacteroidota</taxon>
        <taxon>Bacteroidia</taxon>
        <taxon>Bacteroidales</taxon>
        <taxon>Odoribacteraceae</taxon>
        <taxon>Butyricimonas</taxon>
    </lineage>
</organism>
<dbReference type="PROSITE" id="PS51257">
    <property type="entry name" value="PROKAR_LIPOPROTEIN"/>
    <property type="match status" value="1"/>
</dbReference>
<comment type="similarity">
    <text evidence="2">Belongs to the SusD family.</text>
</comment>
<keyword evidence="5" id="KW-0998">Cell outer membrane</keyword>
<keyword evidence="3" id="KW-0732">Signal</keyword>
<dbReference type="Gene3D" id="1.25.40.390">
    <property type="match status" value="2"/>
</dbReference>
<reference evidence="9 11" key="1">
    <citation type="submission" date="2019-09" db="EMBL/GenBank/DDBJ databases">
        <title>Butyricimonas paravirosa DSM 105722 (=214-4 = JCM 18677 = CCUG 65563).</title>
        <authorList>
            <person name="Le Roy T."/>
            <person name="Cani P.D."/>
        </authorList>
    </citation>
    <scope>NUCLEOTIDE SEQUENCE [LARGE SCALE GENOMIC DNA]</scope>
    <source>
        <strain evidence="9 11">DSM 105722</strain>
    </source>
</reference>
<evidence type="ECO:0000256" key="3">
    <source>
        <dbReference type="ARBA" id="ARBA00022729"/>
    </source>
</evidence>
<dbReference type="Pfam" id="PF14322">
    <property type="entry name" value="SusD-like_3"/>
    <property type="match status" value="1"/>
</dbReference>
<dbReference type="EMBL" id="JAATLI010000014">
    <property type="protein sequence ID" value="NJC20053.1"/>
    <property type="molecule type" value="Genomic_DNA"/>
</dbReference>
<reference evidence="8 10" key="2">
    <citation type="submission" date="2020-03" db="EMBL/GenBank/DDBJ databases">
        <title>Genomic Encyclopedia of Type Strains, Phase IV (KMG-IV): sequencing the most valuable type-strain genomes for metagenomic binning, comparative biology and taxonomic classification.</title>
        <authorList>
            <person name="Goeker M."/>
        </authorList>
    </citation>
    <scope>NUCLEOTIDE SEQUENCE [LARGE SCALE GENOMIC DNA]</scope>
    <source>
        <strain evidence="8 10">DSM 105722</strain>
    </source>
</reference>
<feature type="domain" description="SusD-like N-terminal" evidence="7">
    <location>
        <begin position="86"/>
        <end position="223"/>
    </location>
</feature>
<comment type="subcellular location">
    <subcellularLocation>
        <location evidence="1">Cell outer membrane</location>
    </subcellularLocation>
</comment>
<dbReference type="RefSeq" id="WP_118305387.1">
    <property type="nucleotide sequence ID" value="NZ_BMPA01000013.1"/>
</dbReference>
<dbReference type="Proteomes" id="UP000576368">
    <property type="component" value="Unassembled WGS sequence"/>
</dbReference>
<accession>A0A7X6BM05</accession>
<evidence type="ECO:0000256" key="2">
    <source>
        <dbReference type="ARBA" id="ARBA00006275"/>
    </source>
</evidence>
<dbReference type="SUPFAM" id="SSF48452">
    <property type="entry name" value="TPR-like"/>
    <property type="match status" value="1"/>
</dbReference>
<dbReference type="Pfam" id="PF07980">
    <property type="entry name" value="SusD_RagB"/>
    <property type="match status" value="1"/>
</dbReference>
<dbReference type="AlphaFoldDB" id="A0A7X6BM05"/>
<dbReference type="InterPro" id="IPR012944">
    <property type="entry name" value="SusD_RagB_dom"/>
</dbReference>
<dbReference type="InterPro" id="IPR033985">
    <property type="entry name" value="SusD-like_N"/>
</dbReference>
<evidence type="ECO:0000259" key="6">
    <source>
        <dbReference type="Pfam" id="PF07980"/>
    </source>
</evidence>
<evidence type="ECO:0000313" key="11">
    <source>
        <dbReference type="Proteomes" id="UP001302374"/>
    </source>
</evidence>
<keyword evidence="11" id="KW-1185">Reference proteome</keyword>
<proteinExistence type="inferred from homology"/>
<evidence type="ECO:0000256" key="1">
    <source>
        <dbReference type="ARBA" id="ARBA00004442"/>
    </source>
</evidence>
<gene>
    <name evidence="9" type="ORF">F1644_08590</name>
    <name evidence="8" type="ORF">GGR15_003696</name>
</gene>
<dbReference type="GeneID" id="86891344"/>